<keyword evidence="3" id="KW-1185">Reference proteome</keyword>
<gene>
    <name evidence="2" type="ORF">TsocGM_09835</name>
</gene>
<evidence type="ECO:0000256" key="1">
    <source>
        <dbReference type="SAM" id="Phobius"/>
    </source>
</evidence>
<sequence>MVSASEIASWAWCPESWRRERGLGEEPANQAALRRGGRFQGLTAVFERRSRAVLSLGISLLVLAMLLLAVLFLLGVRP</sequence>
<dbReference type="RefSeq" id="WP_126725133.1">
    <property type="nucleotide sequence ID" value="NZ_RYZH01000015.1"/>
</dbReference>
<dbReference type="EMBL" id="RYZH01000015">
    <property type="protein sequence ID" value="RUL88012.1"/>
    <property type="molecule type" value="Genomic_DNA"/>
</dbReference>
<keyword evidence="1" id="KW-0472">Membrane</keyword>
<feature type="transmembrane region" description="Helical" evidence="1">
    <location>
        <begin position="52"/>
        <end position="76"/>
    </location>
</feature>
<keyword evidence="1" id="KW-1133">Transmembrane helix</keyword>
<keyword evidence="1" id="KW-0812">Transmembrane</keyword>
<evidence type="ECO:0000313" key="3">
    <source>
        <dbReference type="Proteomes" id="UP000280296"/>
    </source>
</evidence>
<proteinExistence type="predicted"/>
<evidence type="ECO:0000313" key="2">
    <source>
        <dbReference type="EMBL" id="RUL88012.1"/>
    </source>
</evidence>
<comment type="caution">
    <text evidence="2">The sequence shown here is derived from an EMBL/GenBank/DDBJ whole genome shotgun (WGS) entry which is preliminary data.</text>
</comment>
<protein>
    <submittedName>
        <fullName evidence="2">Uncharacterized protein</fullName>
    </submittedName>
</protein>
<reference evidence="2 3" key="2">
    <citation type="submission" date="2019-01" db="EMBL/GenBank/DDBJ databases">
        <title>Tautonia sociabilis, a novel thermotolerant planctomycete of Isosphaeraceae family, isolated from a 4000 m deep subterranean habitat.</title>
        <authorList>
            <person name="Kovaleva O.L."/>
            <person name="Elcheninov A.G."/>
            <person name="Van Heerden E."/>
            <person name="Toshchakov S.V."/>
            <person name="Novikov A."/>
            <person name="Bonch-Osmolovskaya E.A."/>
            <person name="Kublanov I.V."/>
        </authorList>
    </citation>
    <scope>NUCLEOTIDE SEQUENCE [LARGE SCALE GENOMIC DNA]</scope>
    <source>
        <strain evidence="2 3">GM2012</strain>
    </source>
</reference>
<reference evidence="2 3" key="1">
    <citation type="submission" date="2018-12" db="EMBL/GenBank/DDBJ databases">
        <authorList>
            <person name="Toschakov S.V."/>
        </authorList>
    </citation>
    <scope>NUCLEOTIDE SEQUENCE [LARGE SCALE GENOMIC DNA]</scope>
    <source>
        <strain evidence="2 3">GM2012</strain>
    </source>
</reference>
<name>A0A432MKS6_9BACT</name>
<dbReference type="AlphaFoldDB" id="A0A432MKS6"/>
<organism evidence="2 3">
    <name type="scientific">Tautonia sociabilis</name>
    <dbReference type="NCBI Taxonomy" id="2080755"/>
    <lineage>
        <taxon>Bacteria</taxon>
        <taxon>Pseudomonadati</taxon>
        <taxon>Planctomycetota</taxon>
        <taxon>Planctomycetia</taxon>
        <taxon>Isosphaerales</taxon>
        <taxon>Isosphaeraceae</taxon>
        <taxon>Tautonia</taxon>
    </lineage>
</organism>
<accession>A0A432MKS6</accession>
<dbReference type="Proteomes" id="UP000280296">
    <property type="component" value="Unassembled WGS sequence"/>
</dbReference>